<feature type="transmembrane region" description="Helical" evidence="4">
    <location>
        <begin position="707"/>
        <end position="726"/>
    </location>
</feature>
<evidence type="ECO:0000259" key="5">
    <source>
        <dbReference type="Pfam" id="PF20684"/>
    </source>
</evidence>
<accession>S3CCE2</accession>
<feature type="transmembrane region" description="Helical" evidence="4">
    <location>
        <begin position="752"/>
        <end position="772"/>
    </location>
</feature>
<feature type="transmembrane region" description="Helical" evidence="4">
    <location>
        <begin position="89"/>
        <end position="111"/>
    </location>
</feature>
<proteinExistence type="predicted"/>
<dbReference type="Proteomes" id="UP000016923">
    <property type="component" value="Unassembled WGS sequence"/>
</dbReference>
<reference evidence="6 7" key="1">
    <citation type="journal article" date="2013" name="BMC Genomics">
        <title>The genome and transcriptome of the pine saprophyte Ophiostoma piceae, and a comparison with the bark beetle-associated pine pathogen Grosmannia clavigera.</title>
        <authorList>
            <person name="Haridas S."/>
            <person name="Wang Y."/>
            <person name="Lim L."/>
            <person name="Massoumi Alamouti S."/>
            <person name="Jackman S."/>
            <person name="Docking R."/>
            <person name="Robertson G."/>
            <person name="Birol I."/>
            <person name="Bohlmann J."/>
            <person name="Breuil C."/>
        </authorList>
    </citation>
    <scope>NUCLEOTIDE SEQUENCE [LARGE SCALE GENOMIC DNA]</scope>
    <source>
        <strain evidence="6 7">UAMH 11346</strain>
    </source>
</reference>
<dbReference type="SUPFAM" id="SSF103473">
    <property type="entry name" value="MFS general substrate transporter"/>
    <property type="match status" value="1"/>
</dbReference>
<dbReference type="eggNOG" id="ENOG502QT45">
    <property type="taxonomic scope" value="Eukaryota"/>
</dbReference>
<feature type="region of interest" description="Disordered" evidence="3">
    <location>
        <begin position="539"/>
        <end position="562"/>
    </location>
</feature>
<evidence type="ECO:0000313" key="6">
    <source>
        <dbReference type="EMBL" id="EPE10602.1"/>
    </source>
</evidence>
<protein>
    <submittedName>
        <fullName evidence="6">L-fucose permease</fullName>
    </submittedName>
</protein>
<evidence type="ECO:0000256" key="4">
    <source>
        <dbReference type="SAM" id="Phobius"/>
    </source>
</evidence>
<feature type="transmembrane region" description="Helical" evidence="4">
    <location>
        <begin position="12"/>
        <end position="32"/>
    </location>
</feature>
<feature type="transmembrane region" description="Helical" evidence="4">
    <location>
        <begin position="665"/>
        <end position="687"/>
    </location>
</feature>
<dbReference type="InterPro" id="IPR036259">
    <property type="entry name" value="MFS_trans_sf"/>
</dbReference>
<evidence type="ECO:0000256" key="2">
    <source>
        <dbReference type="ARBA" id="ARBA00022475"/>
    </source>
</evidence>
<dbReference type="InterPro" id="IPR049326">
    <property type="entry name" value="Rhodopsin_dom_fungi"/>
</dbReference>
<keyword evidence="4" id="KW-1133">Transmembrane helix</keyword>
<dbReference type="HOGENOM" id="CLU_006746_1_0_1"/>
<dbReference type="OMA" id="SQFFYVA"/>
<keyword evidence="7" id="KW-1185">Reference proteome</keyword>
<sequence>MAGFPDRGPAVLAVTTTTLILGSLFVLARMVCRLGIVRRFGWDDYFIAFAWLIAFGLSLTINLAVRNGLGRHDADIVPDRWTKLRLCEYVFSILYNPALMATKTSILVFYIRLSKNTQDVLRWGSYGTLAIVNLAGTVLTFMNIFQCRPVAAAFSPVSGRCIPLLTEFICSAPVNIVTDLAILSLPIPVLTGMRLPPRQKTILVFTFALGIFVTVVDVVRVYYLQQAINTTSTGSSSDPNSIFGEGVDFSWNASLSFMWSAVEVNIGITCACIPTLKPLIIKILPAMLVDPDGSSFSSSRARDPVSSDAASRLSDRFQSLHPAHKHVAAPPGARLDMSPIGEDTVANGVRRSGAMGSDSFHDANVESTGSASRLRPDMTSNHIATADHAHLPANTTRADDVNPSEDPQSPLRRPSSGTRHVFSTMSNVIRSTTGKSHILRRKKSKDKSLYFGFVKLHAPKNMLEATPSESFKYCTMVAVLFFLWGFSYGLLNTLNNVIAAVSNMTTTQTLGLTSAYFGGGYLFGPLVVGEWILRHDEHHRRRSSSGSRGSSSGNGSRGSQQSRKALHSVPTAAASAMSHAATAVIRRSASSSDNTIGGFKATFIVGLCFYGIGTIMFWPSSVLTSFPGFLISNFVVGFGLSILETAANPFIILCGPLEYAEVRLLFVQGAQGIGSVLSGLLAQNVFFVNVGTSNNKTSSTTLLDVQWTYLAVTLFCVALALFFYYMPLPELPDSELELAASRLPVDGTKKTVFGLQLRTACLLMAIVAQWTYVASQESMSIYFHDLMISWLPDSASSTVKTSMLLASPLSRALATTSINSSGTSDNPAGLNVSIPNYMLVCRTAFAVSRLFAGLVVYLGVKHPQNRWLPSPRMVLLISSALMVLFGILIVVLKPQSNANLIVIPMSLFFFAEGPIFPLIFAIGLRGQGARTKRAAAFITMGTSGPLFWPYVMFAILKAGGSIRIAFVVVVSLMAVGTLYPIYLTFAKDAHELTKVAPLDPSAPRTGCGGGPLPQNRKRPDPNELNDVGGLLQRTAPVVPQEVIVRAIERG</sequence>
<feature type="compositionally biased region" description="Low complexity" evidence="3">
    <location>
        <begin position="544"/>
        <end position="562"/>
    </location>
</feature>
<keyword evidence="4" id="KW-0812">Transmembrane</keyword>
<feature type="transmembrane region" description="Helical" evidence="4">
    <location>
        <begin position="872"/>
        <end position="892"/>
    </location>
</feature>
<dbReference type="InterPro" id="IPR050375">
    <property type="entry name" value="MFS_TsgA-like"/>
</dbReference>
<keyword evidence="2" id="KW-1003">Cell membrane</keyword>
<organism evidence="6 7">
    <name type="scientific">Ophiostoma piceae (strain UAMH 11346)</name>
    <name type="common">Sap stain fungus</name>
    <dbReference type="NCBI Taxonomy" id="1262450"/>
    <lineage>
        <taxon>Eukaryota</taxon>
        <taxon>Fungi</taxon>
        <taxon>Dikarya</taxon>
        <taxon>Ascomycota</taxon>
        <taxon>Pezizomycotina</taxon>
        <taxon>Sordariomycetes</taxon>
        <taxon>Sordariomycetidae</taxon>
        <taxon>Ophiostomatales</taxon>
        <taxon>Ophiostomataceae</taxon>
        <taxon>Ophiostoma</taxon>
    </lineage>
</organism>
<feature type="transmembrane region" description="Helical" evidence="4">
    <location>
        <begin position="202"/>
        <end position="223"/>
    </location>
</feature>
<feature type="compositionally biased region" description="Polar residues" evidence="3">
    <location>
        <begin position="415"/>
        <end position="426"/>
    </location>
</feature>
<name>S3CCE2_OPHP1</name>
<feature type="transmembrane region" description="Helical" evidence="4">
    <location>
        <begin position="511"/>
        <end position="533"/>
    </location>
</feature>
<feature type="transmembrane region" description="Helical" evidence="4">
    <location>
        <begin position="898"/>
        <end position="922"/>
    </location>
</feature>
<dbReference type="PANTHER" id="PTHR43702">
    <property type="entry name" value="L-FUCOSE-PROTON SYMPORTER"/>
    <property type="match status" value="1"/>
</dbReference>
<dbReference type="Gene3D" id="1.20.1250.20">
    <property type="entry name" value="MFS general substrate transporter like domains"/>
    <property type="match status" value="3"/>
</dbReference>
<comment type="subcellular location">
    <subcellularLocation>
        <location evidence="1">Cell inner membrane</location>
        <topology evidence="1">Multi-pass membrane protein</topology>
    </subcellularLocation>
</comment>
<dbReference type="STRING" id="1262450.S3CCE2"/>
<feature type="domain" description="Rhodopsin" evidence="5">
    <location>
        <begin position="28"/>
        <end position="281"/>
    </location>
</feature>
<dbReference type="OrthoDB" id="546893at2759"/>
<evidence type="ECO:0000313" key="7">
    <source>
        <dbReference type="Proteomes" id="UP000016923"/>
    </source>
</evidence>
<feature type="region of interest" description="Disordered" evidence="3">
    <location>
        <begin position="1000"/>
        <end position="1024"/>
    </location>
</feature>
<feature type="transmembrane region" description="Helical" evidence="4">
    <location>
        <begin position="837"/>
        <end position="860"/>
    </location>
</feature>
<feature type="transmembrane region" description="Helical" evidence="4">
    <location>
        <begin position="934"/>
        <end position="956"/>
    </location>
</feature>
<dbReference type="EMBL" id="KE148146">
    <property type="protein sequence ID" value="EPE10602.1"/>
    <property type="molecule type" value="Genomic_DNA"/>
</dbReference>
<dbReference type="VEuPathDB" id="FungiDB:F503_05697"/>
<evidence type="ECO:0000256" key="3">
    <source>
        <dbReference type="SAM" id="MobiDB-lite"/>
    </source>
</evidence>
<dbReference type="AlphaFoldDB" id="S3CCE2"/>
<feature type="transmembrane region" description="Helical" evidence="4">
    <location>
        <begin position="630"/>
        <end position="653"/>
    </location>
</feature>
<dbReference type="Pfam" id="PF20684">
    <property type="entry name" value="Fung_rhodopsin"/>
    <property type="match status" value="1"/>
</dbReference>
<keyword evidence="4" id="KW-0472">Membrane</keyword>
<feature type="transmembrane region" description="Helical" evidence="4">
    <location>
        <begin position="470"/>
        <end position="491"/>
    </location>
</feature>
<dbReference type="PANTHER" id="PTHR43702:SF13">
    <property type="entry name" value="MONOSACCHARIDE TRANSPORTER, PUTATIVE (AFU_ORTHOLOGUE AFUA_4G06630)-RELATED"/>
    <property type="match status" value="1"/>
</dbReference>
<gene>
    <name evidence="6" type="ORF">F503_05697</name>
</gene>
<evidence type="ECO:0000256" key="1">
    <source>
        <dbReference type="ARBA" id="ARBA00004429"/>
    </source>
</evidence>
<feature type="transmembrane region" description="Helical" evidence="4">
    <location>
        <begin position="596"/>
        <end position="618"/>
    </location>
</feature>
<feature type="region of interest" description="Disordered" evidence="3">
    <location>
        <begin position="351"/>
        <end position="426"/>
    </location>
</feature>
<dbReference type="GO" id="GO:0005886">
    <property type="term" value="C:plasma membrane"/>
    <property type="evidence" value="ECO:0007669"/>
    <property type="project" value="UniProtKB-SubCell"/>
</dbReference>
<feature type="transmembrane region" description="Helical" evidence="4">
    <location>
        <begin position="962"/>
        <end position="985"/>
    </location>
</feature>
<feature type="transmembrane region" description="Helical" evidence="4">
    <location>
        <begin position="44"/>
        <end position="65"/>
    </location>
</feature>
<feature type="transmembrane region" description="Helical" evidence="4">
    <location>
        <begin position="123"/>
        <end position="145"/>
    </location>
</feature>